<gene>
    <name evidence="1" type="ORF">ACFQDO_04350</name>
</gene>
<dbReference type="Proteomes" id="UP001596189">
    <property type="component" value="Unassembled WGS sequence"/>
</dbReference>
<keyword evidence="2" id="KW-1185">Reference proteome</keyword>
<dbReference type="InterPro" id="IPR019587">
    <property type="entry name" value="Polyketide_cyclase/dehydratase"/>
</dbReference>
<dbReference type="Gene3D" id="3.30.530.20">
    <property type="match status" value="1"/>
</dbReference>
<evidence type="ECO:0000313" key="2">
    <source>
        <dbReference type="Proteomes" id="UP001596189"/>
    </source>
</evidence>
<dbReference type="PANTHER" id="PTHR39683">
    <property type="entry name" value="CONSERVED PROTEIN TB16.3"/>
    <property type="match status" value="1"/>
</dbReference>
<dbReference type="PANTHER" id="PTHR39683:SF4">
    <property type="entry name" value="COENZYME Q-BINDING PROTEIN COQ10 START DOMAIN-CONTAINING PROTEIN"/>
    <property type="match status" value="1"/>
</dbReference>
<reference evidence="2" key="1">
    <citation type="journal article" date="2019" name="Int. J. Syst. Evol. Microbiol.">
        <title>The Global Catalogue of Microorganisms (GCM) 10K type strain sequencing project: providing services to taxonomists for standard genome sequencing and annotation.</title>
        <authorList>
            <consortium name="The Broad Institute Genomics Platform"/>
            <consortium name="The Broad Institute Genome Sequencing Center for Infectious Disease"/>
            <person name="Wu L."/>
            <person name="Ma J."/>
        </authorList>
    </citation>
    <scope>NUCLEOTIDE SEQUENCE [LARGE SCALE GENOMIC DNA]</scope>
    <source>
        <strain evidence="2">KACC 14249</strain>
    </source>
</reference>
<dbReference type="Pfam" id="PF10604">
    <property type="entry name" value="Polyketide_cyc2"/>
    <property type="match status" value="1"/>
</dbReference>
<name>A0ABW1JBZ8_9ACTN</name>
<dbReference type="EMBL" id="JBHSRD010000002">
    <property type="protein sequence ID" value="MFC6006354.1"/>
    <property type="molecule type" value="Genomic_DNA"/>
</dbReference>
<protein>
    <submittedName>
        <fullName evidence="1">SRPBCC family protein</fullName>
    </submittedName>
</protein>
<organism evidence="1 2">
    <name type="scientific">Angustibacter luteus</name>
    <dbReference type="NCBI Taxonomy" id="658456"/>
    <lineage>
        <taxon>Bacteria</taxon>
        <taxon>Bacillati</taxon>
        <taxon>Actinomycetota</taxon>
        <taxon>Actinomycetes</taxon>
        <taxon>Kineosporiales</taxon>
        <taxon>Kineosporiaceae</taxon>
    </lineage>
</organism>
<sequence>MADRTESSVVVEAAPAQVLAVIADFAAYPEWTGAVKQAEVVSTGTAGRAEQVRFVLDAGAIKDTYTLAYEWDVAKSGTGTVSWELVEAETVLKALDGSYTLEGDKAGPTTVTYQLMVDVRIPMLGMLKRKAEKSIIATALQELKKRAEG</sequence>
<dbReference type="InterPro" id="IPR023393">
    <property type="entry name" value="START-like_dom_sf"/>
</dbReference>
<accession>A0ABW1JBZ8</accession>
<proteinExistence type="predicted"/>
<dbReference type="RefSeq" id="WP_345717194.1">
    <property type="nucleotide sequence ID" value="NZ_BAABFP010000005.1"/>
</dbReference>
<evidence type="ECO:0000313" key="1">
    <source>
        <dbReference type="EMBL" id="MFC6006354.1"/>
    </source>
</evidence>
<dbReference type="SUPFAM" id="SSF55961">
    <property type="entry name" value="Bet v1-like"/>
    <property type="match status" value="1"/>
</dbReference>
<comment type="caution">
    <text evidence="1">The sequence shown here is derived from an EMBL/GenBank/DDBJ whole genome shotgun (WGS) entry which is preliminary data.</text>
</comment>
<dbReference type="CDD" id="cd07819">
    <property type="entry name" value="SRPBCC_2"/>
    <property type="match status" value="1"/>
</dbReference>